<evidence type="ECO:0000256" key="3">
    <source>
        <dbReference type="ARBA" id="ARBA00022552"/>
    </source>
</evidence>
<dbReference type="GO" id="GO:0008270">
    <property type="term" value="F:zinc ion binding"/>
    <property type="evidence" value="ECO:0007669"/>
    <property type="project" value="UniProtKB-UniRule"/>
</dbReference>
<dbReference type="Pfam" id="PF02130">
    <property type="entry name" value="YbeY"/>
    <property type="match status" value="1"/>
</dbReference>
<comment type="caution">
    <text evidence="10">The sequence shown here is derived from an EMBL/GenBank/DDBJ whole genome shotgun (WGS) entry which is preliminary data.</text>
</comment>
<dbReference type="EMBL" id="QUMS01000001">
    <property type="protein sequence ID" value="REG10879.1"/>
    <property type="molecule type" value="Genomic_DNA"/>
</dbReference>
<dbReference type="Proteomes" id="UP000256388">
    <property type="component" value="Unassembled WGS sequence"/>
</dbReference>
<reference evidence="10 11" key="1">
    <citation type="submission" date="2018-08" db="EMBL/GenBank/DDBJ databases">
        <title>Genomic Encyclopedia of Type Strains, Phase IV (KMG-IV): sequencing the most valuable type-strain genomes for metagenomic binning, comparative biology and taxonomic classification.</title>
        <authorList>
            <person name="Goeker M."/>
        </authorList>
    </citation>
    <scope>NUCLEOTIDE SEQUENCE [LARGE SCALE GENOMIC DNA]</scope>
    <source>
        <strain evidence="10 11">DSM 23923</strain>
    </source>
</reference>
<proteinExistence type="inferred from homology"/>
<comment type="cofactor">
    <cofactor evidence="9">
        <name>Zn(2+)</name>
        <dbReference type="ChEBI" id="CHEBI:29105"/>
    </cofactor>
    <text evidence="9">Binds 1 zinc ion.</text>
</comment>
<dbReference type="InterPro" id="IPR023091">
    <property type="entry name" value="MetalPrtase_cat_dom_sf_prd"/>
</dbReference>
<dbReference type="HAMAP" id="MF_00009">
    <property type="entry name" value="Endoribonucl_YbeY"/>
    <property type="match status" value="1"/>
</dbReference>
<dbReference type="SUPFAM" id="SSF55486">
    <property type="entry name" value="Metalloproteases ('zincins'), catalytic domain"/>
    <property type="match status" value="1"/>
</dbReference>
<evidence type="ECO:0000256" key="8">
    <source>
        <dbReference type="ARBA" id="ARBA00022833"/>
    </source>
</evidence>
<sequence>MIHHQVNEEFQTWVDTDHLQNYARKTLVYLDAVDCDLTIVISSNADIQELNRTYRHIDAPTDVLSFVYDMIDPETNARYLGDIIISAEKLKEQADQAGHSIDKELCILIVHGVLHLYGYDHEAEEGDPVMMPLQDKIIEAIFTA</sequence>
<keyword evidence="5 9" id="KW-0479">Metal-binding</keyword>
<dbReference type="InterPro" id="IPR002036">
    <property type="entry name" value="YbeY"/>
</dbReference>
<dbReference type="NCBIfam" id="TIGR00043">
    <property type="entry name" value="rRNA maturation RNase YbeY"/>
    <property type="match status" value="1"/>
</dbReference>
<feature type="binding site" evidence="9">
    <location>
        <position position="111"/>
    </location>
    <ligand>
        <name>Zn(2+)</name>
        <dbReference type="ChEBI" id="CHEBI:29105"/>
        <note>catalytic</note>
    </ligand>
</feature>
<evidence type="ECO:0000313" key="10">
    <source>
        <dbReference type="EMBL" id="REG10879.1"/>
    </source>
</evidence>
<dbReference type="GO" id="GO:0004222">
    <property type="term" value="F:metalloendopeptidase activity"/>
    <property type="evidence" value="ECO:0007669"/>
    <property type="project" value="InterPro"/>
</dbReference>
<dbReference type="GO" id="GO:0005737">
    <property type="term" value="C:cytoplasm"/>
    <property type="evidence" value="ECO:0007669"/>
    <property type="project" value="UniProtKB-SubCell"/>
</dbReference>
<evidence type="ECO:0000256" key="9">
    <source>
        <dbReference type="HAMAP-Rule" id="MF_00009"/>
    </source>
</evidence>
<comment type="function">
    <text evidence="9">Single strand-specific metallo-endoribonuclease involved in late-stage 70S ribosome quality control and in maturation of the 3' terminus of the 16S rRNA.</text>
</comment>
<dbReference type="GO" id="GO:0004521">
    <property type="term" value="F:RNA endonuclease activity"/>
    <property type="evidence" value="ECO:0007669"/>
    <property type="project" value="UniProtKB-UniRule"/>
</dbReference>
<dbReference type="AlphaFoldDB" id="A0A347ZTB5"/>
<evidence type="ECO:0000256" key="2">
    <source>
        <dbReference type="ARBA" id="ARBA00022517"/>
    </source>
</evidence>
<gene>
    <name evidence="9" type="primary">ybeY</name>
    <name evidence="10" type="ORF">DFR64_0747</name>
</gene>
<keyword evidence="8 9" id="KW-0862">Zinc</keyword>
<comment type="similarity">
    <text evidence="1 9">Belongs to the endoribonuclease YbeY family.</text>
</comment>
<evidence type="ECO:0000256" key="6">
    <source>
        <dbReference type="ARBA" id="ARBA00022759"/>
    </source>
</evidence>
<comment type="subcellular location">
    <subcellularLocation>
        <location evidence="9">Cytoplasm</location>
    </subcellularLocation>
</comment>
<keyword evidence="6 9" id="KW-0255">Endonuclease</keyword>
<feature type="binding site" evidence="9">
    <location>
        <position position="115"/>
    </location>
    <ligand>
        <name>Zn(2+)</name>
        <dbReference type="ChEBI" id="CHEBI:29105"/>
        <note>catalytic</note>
    </ligand>
</feature>
<protein>
    <recommendedName>
        <fullName evidence="9">Endoribonuclease YbeY</fullName>
        <ecNumber evidence="9">3.1.-.-</ecNumber>
    </recommendedName>
</protein>
<keyword evidence="2 9" id="KW-0690">Ribosome biogenesis</keyword>
<dbReference type="OrthoDB" id="9807740at2"/>
<dbReference type="GO" id="GO:0006364">
    <property type="term" value="P:rRNA processing"/>
    <property type="evidence" value="ECO:0007669"/>
    <property type="project" value="UniProtKB-UniRule"/>
</dbReference>
<evidence type="ECO:0000256" key="4">
    <source>
        <dbReference type="ARBA" id="ARBA00022722"/>
    </source>
</evidence>
<keyword evidence="7 9" id="KW-0378">Hydrolase</keyword>
<name>A0A347ZTB5_9CHLR</name>
<keyword evidence="3 9" id="KW-0698">rRNA processing</keyword>
<evidence type="ECO:0000313" key="11">
    <source>
        <dbReference type="Proteomes" id="UP000256388"/>
    </source>
</evidence>
<dbReference type="PANTHER" id="PTHR46986:SF1">
    <property type="entry name" value="ENDORIBONUCLEASE YBEY, CHLOROPLASTIC"/>
    <property type="match status" value="1"/>
</dbReference>
<keyword evidence="9" id="KW-0963">Cytoplasm</keyword>
<keyword evidence="11" id="KW-1185">Reference proteome</keyword>
<feature type="binding site" evidence="9">
    <location>
        <position position="121"/>
    </location>
    <ligand>
        <name>Zn(2+)</name>
        <dbReference type="ChEBI" id="CHEBI:29105"/>
        <note>catalytic</note>
    </ligand>
</feature>
<dbReference type="PANTHER" id="PTHR46986">
    <property type="entry name" value="ENDORIBONUCLEASE YBEY, CHLOROPLASTIC"/>
    <property type="match status" value="1"/>
</dbReference>
<dbReference type="RefSeq" id="WP_116224031.1">
    <property type="nucleotide sequence ID" value="NZ_AP018437.1"/>
</dbReference>
<keyword evidence="4 9" id="KW-0540">Nuclease</keyword>
<organism evidence="10 11">
    <name type="scientific">Pelolinea submarina</name>
    <dbReference type="NCBI Taxonomy" id="913107"/>
    <lineage>
        <taxon>Bacteria</taxon>
        <taxon>Bacillati</taxon>
        <taxon>Chloroflexota</taxon>
        <taxon>Anaerolineae</taxon>
        <taxon>Anaerolineales</taxon>
        <taxon>Anaerolineaceae</taxon>
        <taxon>Pelolinea</taxon>
    </lineage>
</organism>
<evidence type="ECO:0000256" key="5">
    <source>
        <dbReference type="ARBA" id="ARBA00022723"/>
    </source>
</evidence>
<dbReference type="Gene3D" id="3.40.390.30">
    <property type="entry name" value="Metalloproteases ('zincins'), catalytic domain"/>
    <property type="match status" value="1"/>
</dbReference>
<evidence type="ECO:0000256" key="1">
    <source>
        <dbReference type="ARBA" id="ARBA00010875"/>
    </source>
</evidence>
<evidence type="ECO:0000256" key="7">
    <source>
        <dbReference type="ARBA" id="ARBA00022801"/>
    </source>
</evidence>
<dbReference type="EC" id="3.1.-.-" evidence="9"/>
<accession>A0A347ZTB5</accession>